<dbReference type="STRING" id="70415.A0A5S6QPC7"/>
<dbReference type="GO" id="GO:0006406">
    <property type="term" value="P:mRNA export from nucleus"/>
    <property type="evidence" value="ECO:0007669"/>
    <property type="project" value="TreeGrafter"/>
</dbReference>
<reference evidence="6" key="1">
    <citation type="submission" date="2019-12" db="UniProtKB">
        <authorList>
            <consortium name="WormBaseParasite"/>
        </authorList>
    </citation>
    <scope>IDENTIFICATION</scope>
</reference>
<evidence type="ECO:0000256" key="1">
    <source>
        <dbReference type="ARBA" id="ARBA00004123"/>
    </source>
</evidence>
<evidence type="ECO:0000256" key="4">
    <source>
        <dbReference type="SAM" id="MobiDB-lite"/>
    </source>
</evidence>
<dbReference type="AlphaFoldDB" id="A0A5S6QPC7"/>
<comment type="subcellular location">
    <subcellularLocation>
        <location evidence="1">Nucleus</location>
    </subcellularLocation>
</comment>
<sequence length="670" mass="75159">MEDDSTIIDGEPVVPSAADEKIEKFFADVDEECMKRDPWADLAEFEQCLKDLDESFCQILESKDAQITEEKKLHCMSIFIKLTQLNRLVHFRNRILSKKLAEEIGSAKQNRQSLWDMDEQIRVVEYLTQNYLNFKLVFTDMGLEGDQFVAEKLAQLAEKELSPEEHEQFLKYLHAELKTRKKLASETSALESKKKSLGNKTASLKKSMQEIKPTLQAVLEATRPLMKLLGVSMEGGVDEQESLASLPAPLFYVYQQLIAYRDAFDSSVTVSLLTDELFSESQRTPAYDEDEMEISVETSKEPIDISPALEKPVQALATFPTRLEIGLTCEDKATALLSVYYHENVNVLSARCRLVFAGRPPSFRSLPTDVLGEPSILDDMFPGDGGDVFPDSIAGIKFSHNGISIGKAGPTAQDRWYLWLQRLGGLSHMTLSRGSQKPSSSVGKQSEPADANGNAEVLAFPNVVAEAIRSRVLARISLVEQIASIEKLQLDVPLEVVNLFPSRVHSQMVSWSSITLEQFMQHPASKTAEGLNLRDNGWRFLAKFKCDKAVLEALVYISSTYPVDAPVVLLCCRQDRRQFAEKNQLIESVERRVNVDCVEELPAHLANFCLVVQLKTVQVAFDMISQVGTDGTSEKSKLYTRGLRGRDREIPLVRLEEDKSHDRIAPAKSQ</sequence>
<dbReference type="InterPro" id="IPR019163">
    <property type="entry name" value="THO_Thoc5"/>
</dbReference>
<evidence type="ECO:0000256" key="2">
    <source>
        <dbReference type="ARBA" id="ARBA00008044"/>
    </source>
</evidence>
<keyword evidence="5" id="KW-1185">Reference proteome</keyword>
<feature type="compositionally biased region" description="Polar residues" evidence="4">
    <location>
        <begin position="431"/>
        <end position="444"/>
    </location>
</feature>
<dbReference type="GO" id="GO:0000445">
    <property type="term" value="C:THO complex part of transcription export complex"/>
    <property type="evidence" value="ECO:0007669"/>
    <property type="project" value="TreeGrafter"/>
</dbReference>
<evidence type="ECO:0000256" key="3">
    <source>
        <dbReference type="ARBA" id="ARBA00023242"/>
    </source>
</evidence>
<name>A0A5S6QPC7_TRIMR</name>
<evidence type="ECO:0000313" key="6">
    <source>
        <dbReference type="WBParaSite" id="TMUE_2000009211.1"/>
    </source>
</evidence>
<keyword evidence="3" id="KW-0539">Nucleus</keyword>
<dbReference type="PANTHER" id="PTHR13375:SF3">
    <property type="entry name" value="THO COMPLEX SUBUNIT 5 HOMOLOG"/>
    <property type="match status" value="1"/>
</dbReference>
<organism evidence="5 6">
    <name type="scientific">Trichuris muris</name>
    <name type="common">Mouse whipworm</name>
    <dbReference type="NCBI Taxonomy" id="70415"/>
    <lineage>
        <taxon>Eukaryota</taxon>
        <taxon>Metazoa</taxon>
        <taxon>Ecdysozoa</taxon>
        <taxon>Nematoda</taxon>
        <taxon>Enoplea</taxon>
        <taxon>Dorylaimia</taxon>
        <taxon>Trichinellida</taxon>
        <taxon>Trichuridae</taxon>
        <taxon>Trichuris</taxon>
    </lineage>
</organism>
<proteinExistence type="inferred from homology"/>
<dbReference type="PANTHER" id="PTHR13375">
    <property type="entry name" value="FMS INTERACTING PROTEIN"/>
    <property type="match status" value="1"/>
</dbReference>
<protein>
    <submittedName>
        <fullName evidence="6">THO complex subunit 5 homolog</fullName>
    </submittedName>
</protein>
<dbReference type="Proteomes" id="UP000046395">
    <property type="component" value="Unassembled WGS sequence"/>
</dbReference>
<evidence type="ECO:0000313" key="5">
    <source>
        <dbReference type="Proteomes" id="UP000046395"/>
    </source>
</evidence>
<dbReference type="WBParaSite" id="TMUE_2000009211.1">
    <property type="protein sequence ID" value="TMUE_2000009211.1"/>
    <property type="gene ID" value="WBGene00300543"/>
</dbReference>
<feature type="region of interest" description="Disordered" evidence="4">
    <location>
        <begin position="431"/>
        <end position="451"/>
    </location>
</feature>
<comment type="similarity">
    <text evidence="2">Belongs to the THOC5 family.</text>
</comment>
<dbReference type="Pfam" id="PF09766">
    <property type="entry name" value="FmiP_Thoc5"/>
    <property type="match status" value="1"/>
</dbReference>
<accession>A0A5S6QPC7</accession>
<dbReference type="GO" id="GO:0003729">
    <property type="term" value="F:mRNA binding"/>
    <property type="evidence" value="ECO:0007669"/>
    <property type="project" value="TreeGrafter"/>
</dbReference>